<gene>
    <name evidence="1" type="ORF">H5410_041802</name>
</gene>
<evidence type="ECO:0000313" key="2">
    <source>
        <dbReference type="Proteomes" id="UP000824120"/>
    </source>
</evidence>
<evidence type="ECO:0000313" key="1">
    <source>
        <dbReference type="EMBL" id="KAG5591288.1"/>
    </source>
</evidence>
<accession>A0A9J5XVS6</accession>
<reference evidence="1 2" key="1">
    <citation type="submission" date="2020-09" db="EMBL/GenBank/DDBJ databases">
        <title>De no assembly of potato wild relative species, Solanum commersonii.</title>
        <authorList>
            <person name="Cho K."/>
        </authorList>
    </citation>
    <scope>NUCLEOTIDE SEQUENCE [LARGE SCALE GENOMIC DNA]</scope>
    <source>
        <strain evidence="1">LZ3.2</strain>
        <tissue evidence="1">Leaf</tissue>
    </source>
</reference>
<comment type="caution">
    <text evidence="1">The sequence shown here is derived from an EMBL/GenBank/DDBJ whole genome shotgun (WGS) entry which is preliminary data.</text>
</comment>
<protein>
    <submittedName>
        <fullName evidence="1">Uncharacterized protein</fullName>
    </submittedName>
</protein>
<sequence>MGTVMTCSICRGANHNKRNCPKILNLSLHQHPLKSPPLRKIRVEVNMKEQASATLVQEEVQEVITRRDQELWDKVYLLLIVDIHQGLASIRRVNIGVQSFAHVTGDIGFKPTKRLKWKGEQVMIQRDLQVQSVMRRIQTRSKVVGIQTRAQAKGKSPSKKTS</sequence>
<name>A0A9J5XVS6_SOLCO</name>
<organism evidence="1 2">
    <name type="scientific">Solanum commersonii</name>
    <name type="common">Commerson's wild potato</name>
    <name type="synonym">Commerson's nightshade</name>
    <dbReference type="NCBI Taxonomy" id="4109"/>
    <lineage>
        <taxon>Eukaryota</taxon>
        <taxon>Viridiplantae</taxon>
        <taxon>Streptophyta</taxon>
        <taxon>Embryophyta</taxon>
        <taxon>Tracheophyta</taxon>
        <taxon>Spermatophyta</taxon>
        <taxon>Magnoliopsida</taxon>
        <taxon>eudicotyledons</taxon>
        <taxon>Gunneridae</taxon>
        <taxon>Pentapetalae</taxon>
        <taxon>asterids</taxon>
        <taxon>lamiids</taxon>
        <taxon>Solanales</taxon>
        <taxon>Solanaceae</taxon>
        <taxon>Solanoideae</taxon>
        <taxon>Solaneae</taxon>
        <taxon>Solanum</taxon>
    </lineage>
</organism>
<proteinExistence type="predicted"/>
<dbReference type="Proteomes" id="UP000824120">
    <property type="component" value="Chromosome 8"/>
</dbReference>
<dbReference type="AlphaFoldDB" id="A0A9J5XVS6"/>
<keyword evidence="2" id="KW-1185">Reference proteome</keyword>
<dbReference type="EMBL" id="JACXVP010000008">
    <property type="protein sequence ID" value="KAG5591288.1"/>
    <property type="molecule type" value="Genomic_DNA"/>
</dbReference>